<dbReference type="AlphaFoldDB" id="A0A0E9Q453"/>
<organism evidence="1">
    <name type="scientific">Anguilla anguilla</name>
    <name type="common">European freshwater eel</name>
    <name type="synonym">Muraena anguilla</name>
    <dbReference type="NCBI Taxonomy" id="7936"/>
    <lineage>
        <taxon>Eukaryota</taxon>
        <taxon>Metazoa</taxon>
        <taxon>Chordata</taxon>
        <taxon>Craniata</taxon>
        <taxon>Vertebrata</taxon>
        <taxon>Euteleostomi</taxon>
        <taxon>Actinopterygii</taxon>
        <taxon>Neopterygii</taxon>
        <taxon>Teleostei</taxon>
        <taxon>Anguilliformes</taxon>
        <taxon>Anguillidae</taxon>
        <taxon>Anguilla</taxon>
    </lineage>
</organism>
<dbReference type="EMBL" id="GBXM01096896">
    <property type="protein sequence ID" value="JAH11681.1"/>
    <property type="molecule type" value="Transcribed_RNA"/>
</dbReference>
<reference evidence="1" key="2">
    <citation type="journal article" date="2015" name="Fish Shellfish Immunol.">
        <title>Early steps in the European eel (Anguilla anguilla)-Vibrio vulnificus interaction in the gills: Role of the RtxA13 toxin.</title>
        <authorList>
            <person name="Callol A."/>
            <person name="Pajuelo D."/>
            <person name="Ebbesson L."/>
            <person name="Teles M."/>
            <person name="MacKenzie S."/>
            <person name="Amaro C."/>
        </authorList>
    </citation>
    <scope>NUCLEOTIDE SEQUENCE</scope>
</reference>
<proteinExistence type="predicted"/>
<reference evidence="1" key="1">
    <citation type="submission" date="2014-11" db="EMBL/GenBank/DDBJ databases">
        <authorList>
            <person name="Amaro Gonzalez C."/>
        </authorList>
    </citation>
    <scope>NUCLEOTIDE SEQUENCE</scope>
</reference>
<sequence>MNRDIAKTLGQLFDTLLRRQQHTGELMNSNDGLQKITEVDELK</sequence>
<name>A0A0E9Q453_ANGAN</name>
<accession>A0A0E9Q453</accession>
<protein>
    <submittedName>
        <fullName evidence="1">Uncharacterized protein</fullName>
    </submittedName>
</protein>
<evidence type="ECO:0000313" key="1">
    <source>
        <dbReference type="EMBL" id="JAH11681.1"/>
    </source>
</evidence>